<dbReference type="InterPro" id="IPR019752">
    <property type="entry name" value="Pyrv/ketoisovalerate_OxRed_cat"/>
</dbReference>
<keyword evidence="3" id="KW-0670">Pyruvate</keyword>
<dbReference type="Gene3D" id="3.40.920.10">
    <property type="entry name" value="Pyruvate-ferredoxin oxidoreductase, PFOR, domain III"/>
    <property type="match status" value="1"/>
</dbReference>
<dbReference type="AlphaFoldDB" id="A0A2H0WX80"/>
<dbReference type="Proteomes" id="UP000229675">
    <property type="component" value="Unassembled WGS sequence"/>
</dbReference>
<gene>
    <name evidence="3" type="ORF">COT59_01505</name>
</gene>
<feature type="domain" description="Pyruvate/ketoisovalerate oxidoreductase catalytic" evidence="2">
    <location>
        <begin position="17"/>
        <end position="192"/>
    </location>
</feature>
<name>A0A2H0WX80_9BACT</name>
<dbReference type="PANTHER" id="PTHR43854">
    <property type="entry name" value="INDOLEPYRUVATE OXIDOREDUCTASE SUBUNIT IORB"/>
    <property type="match status" value="1"/>
</dbReference>
<evidence type="ECO:0000256" key="1">
    <source>
        <dbReference type="ARBA" id="ARBA00023002"/>
    </source>
</evidence>
<reference evidence="4" key="1">
    <citation type="submission" date="2017-09" db="EMBL/GenBank/DDBJ databases">
        <title>Depth-based differentiation of microbial function through sediment-hosted aquifers and enrichment of novel symbionts in the deep terrestrial subsurface.</title>
        <authorList>
            <person name="Probst A.J."/>
            <person name="Ladd B."/>
            <person name="Jarett J.K."/>
            <person name="Geller-Mcgrath D.E."/>
            <person name="Sieber C.M.K."/>
            <person name="Emerson J.B."/>
            <person name="Anantharaman K."/>
            <person name="Thomas B.C."/>
            <person name="Malmstrom R."/>
            <person name="Stieglmeier M."/>
            <person name="Klingl A."/>
            <person name="Woyke T."/>
            <person name="Ryan C.M."/>
            <person name="Banfield J.F."/>
        </authorList>
    </citation>
    <scope>NUCLEOTIDE SEQUENCE [LARGE SCALE GENOMIC DNA]</scope>
</reference>
<proteinExistence type="predicted"/>
<dbReference type="InterPro" id="IPR052198">
    <property type="entry name" value="IorB_Oxidoreductase"/>
</dbReference>
<dbReference type="EMBL" id="PEZD01000034">
    <property type="protein sequence ID" value="PIS17280.1"/>
    <property type="molecule type" value="Genomic_DNA"/>
</dbReference>
<organism evidence="3 4">
    <name type="scientific">Candidatus Nealsonbacteria bacterium CG09_land_8_20_14_0_10_42_14</name>
    <dbReference type="NCBI Taxonomy" id="1974707"/>
    <lineage>
        <taxon>Bacteria</taxon>
        <taxon>Candidatus Nealsoniibacteriota</taxon>
    </lineage>
</organism>
<sequence>MHIRQIDQFNIVIVGTGGQGLITLLQIIAEAALASGFDVKTSELHGLSQRGGSVEVHIRFGKNIYSPLVAQGKADLIVALEMQESLKTAYFANSKTKFLINKHIIPILLQKTLIEEQVSAALKKVSKNLTVVGASEICQKELGTGVTAGVYLVSLAAAKKLLPLSPDSILKAVKEVIPKQHLDINLKTFALAKKYAKT</sequence>
<dbReference type="InterPro" id="IPR002869">
    <property type="entry name" value="Pyrv_flavodox_OxRed_cen"/>
</dbReference>
<protein>
    <submittedName>
        <fullName evidence="3">Indolepyruvate ferredoxin oxidoreductase subunit beta</fullName>
    </submittedName>
</protein>
<comment type="caution">
    <text evidence="3">The sequence shown here is derived from an EMBL/GenBank/DDBJ whole genome shotgun (WGS) entry which is preliminary data.</text>
</comment>
<evidence type="ECO:0000313" key="3">
    <source>
        <dbReference type="EMBL" id="PIS17280.1"/>
    </source>
</evidence>
<evidence type="ECO:0000313" key="4">
    <source>
        <dbReference type="Proteomes" id="UP000229675"/>
    </source>
</evidence>
<dbReference type="SUPFAM" id="SSF53323">
    <property type="entry name" value="Pyruvate-ferredoxin oxidoreductase, PFOR, domain III"/>
    <property type="match status" value="1"/>
</dbReference>
<dbReference type="PANTHER" id="PTHR43854:SF1">
    <property type="entry name" value="INDOLEPYRUVATE OXIDOREDUCTASE SUBUNIT IORB"/>
    <property type="match status" value="1"/>
</dbReference>
<dbReference type="Pfam" id="PF01558">
    <property type="entry name" value="POR"/>
    <property type="match status" value="1"/>
</dbReference>
<dbReference type="GO" id="GO:0016903">
    <property type="term" value="F:oxidoreductase activity, acting on the aldehyde or oxo group of donors"/>
    <property type="evidence" value="ECO:0007669"/>
    <property type="project" value="InterPro"/>
</dbReference>
<accession>A0A2H0WX80</accession>
<keyword evidence="1" id="KW-0560">Oxidoreductase</keyword>
<evidence type="ECO:0000259" key="2">
    <source>
        <dbReference type="Pfam" id="PF01558"/>
    </source>
</evidence>